<dbReference type="CDD" id="cd03020">
    <property type="entry name" value="DsbA_DsbC_DsbG"/>
    <property type="match status" value="1"/>
</dbReference>
<gene>
    <name evidence="11" type="ORF">ACFPTN_18765</name>
</gene>
<keyword evidence="6 7" id="KW-0676">Redox-active center</keyword>
<accession>A0ABW1AW04</accession>
<dbReference type="InterPro" id="IPR018950">
    <property type="entry name" value="DiS-bond_isomerase_DsbC/G_N"/>
</dbReference>
<feature type="domain" description="Disulphide bond isomerase DsbC/G N-terminal" evidence="9">
    <location>
        <begin position="50"/>
        <end position="106"/>
    </location>
</feature>
<keyword evidence="3 7" id="KW-0732">Signal</keyword>
<feature type="domain" description="Thioredoxin-like fold" evidence="10">
    <location>
        <begin position="130"/>
        <end position="252"/>
    </location>
</feature>
<evidence type="ECO:0000256" key="7">
    <source>
        <dbReference type="RuleBase" id="RU364038"/>
    </source>
</evidence>
<dbReference type="Proteomes" id="UP001595974">
    <property type="component" value="Unassembled WGS sequence"/>
</dbReference>
<evidence type="ECO:0000259" key="10">
    <source>
        <dbReference type="Pfam" id="PF13098"/>
    </source>
</evidence>
<dbReference type="InterPro" id="IPR009094">
    <property type="entry name" value="DiS-bond_isomerase_DsbC/G_N_sf"/>
</dbReference>
<evidence type="ECO:0000313" key="12">
    <source>
        <dbReference type="Proteomes" id="UP001595974"/>
    </source>
</evidence>
<dbReference type="Pfam" id="PF13098">
    <property type="entry name" value="Thioredoxin_2"/>
    <property type="match status" value="1"/>
</dbReference>
<evidence type="ECO:0000256" key="5">
    <source>
        <dbReference type="ARBA" id="ARBA00023157"/>
    </source>
</evidence>
<organism evidence="11 12">
    <name type="scientific">Thauera sinica</name>
    <dbReference type="NCBI Taxonomy" id="2665146"/>
    <lineage>
        <taxon>Bacteria</taxon>
        <taxon>Pseudomonadati</taxon>
        <taxon>Pseudomonadota</taxon>
        <taxon>Betaproteobacteria</taxon>
        <taxon>Rhodocyclales</taxon>
        <taxon>Zoogloeaceae</taxon>
        <taxon>Thauera</taxon>
    </lineage>
</organism>
<sequence length="276" mass="29314">MKTTDARLALRALAAKATLAAALTTCLSVTALAQPSQPPTTPELTSLIGRLQALYPSTRFGEIRPTPWPGVFEVAMGANLAYVDASGQYFLFGHLYDMKAQRDLTAERKDTLARIDFNALPLADAIKDVRGRGSRALAIFSDPDCPHCRRLEAELKGLSDVTIHTFLMPIASLHPQARAKAIAVWCAKDRLGAWQALMTRDQVPPSADCAHPVDRNVALAERLGVTGTPTLIAADGRVLPGAASAEQINAWLSRSTTSAEGPALGNPAAQATGKAP</sequence>
<evidence type="ECO:0000256" key="6">
    <source>
        <dbReference type="ARBA" id="ARBA00023284"/>
    </source>
</evidence>
<feature type="signal peptide" evidence="7">
    <location>
        <begin position="1"/>
        <end position="33"/>
    </location>
</feature>
<feature type="chain" id="PRO_5044965257" description="Thiol:disulfide interchange protein" evidence="7">
    <location>
        <begin position="34"/>
        <end position="276"/>
    </location>
</feature>
<dbReference type="SUPFAM" id="SSF54423">
    <property type="entry name" value="DsbC/DsbG N-terminal domain-like"/>
    <property type="match status" value="1"/>
</dbReference>
<comment type="caution">
    <text evidence="11">The sequence shown here is derived from an EMBL/GenBank/DDBJ whole genome shotgun (WGS) entry which is preliminary data.</text>
</comment>
<evidence type="ECO:0000259" key="9">
    <source>
        <dbReference type="Pfam" id="PF10411"/>
    </source>
</evidence>
<evidence type="ECO:0000256" key="1">
    <source>
        <dbReference type="ARBA" id="ARBA00004418"/>
    </source>
</evidence>
<feature type="region of interest" description="Disordered" evidence="8">
    <location>
        <begin position="256"/>
        <end position="276"/>
    </location>
</feature>
<dbReference type="PANTHER" id="PTHR35272">
    <property type="entry name" value="THIOL:DISULFIDE INTERCHANGE PROTEIN DSBC-RELATED"/>
    <property type="match status" value="1"/>
</dbReference>
<evidence type="ECO:0000256" key="4">
    <source>
        <dbReference type="ARBA" id="ARBA00022764"/>
    </source>
</evidence>
<dbReference type="PANTHER" id="PTHR35272:SF3">
    <property type="entry name" value="THIOL:DISULFIDE INTERCHANGE PROTEIN DSBC"/>
    <property type="match status" value="1"/>
</dbReference>
<keyword evidence="4 7" id="KW-0574">Periplasm</keyword>
<dbReference type="InterPro" id="IPR051470">
    <property type="entry name" value="Thiol:disulfide_interchange"/>
</dbReference>
<name>A0ABW1AW04_9RHOO</name>
<proteinExistence type="inferred from homology"/>
<dbReference type="InterPro" id="IPR033954">
    <property type="entry name" value="DiS-bond_Isoase_DsbC/G"/>
</dbReference>
<evidence type="ECO:0000256" key="2">
    <source>
        <dbReference type="ARBA" id="ARBA00009813"/>
    </source>
</evidence>
<evidence type="ECO:0000256" key="3">
    <source>
        <dbReference type="ARBA" id="ARBA00022729"/>
    </source>
</evidence>
<keyword evidence="5" id="KW-1015">Disulfide bond</keyword>
<keyword evidence="12" id="KW-1185">Reference proteome</keyword>
<evidence type="ECO:0000313" key="11">
    <source>
        <dbReference type="EMBL" id="MFC5771426.1"/>
    </source>
</evidence>
<dbReference type="InterPro" id="IPR012336">
    <property type="entry name" value="Thioredoxin-like_fold"/>
</dbReference>
<dbReference type="Pfam" id="PF10411">
    <property type="entry name" value="DsbC_N"/>
    <property type="match status" value="1"/>
</dbReference>
<comment type="subcellular location">
    <subcellularLocation>
        <location evidence="1 7">Periplasm</location>
    </subcellularLocation>
</comment>
<dbReference type="InterPro" id="IPR036249">
    <property type="entry name" value="Thioredoxin-like_sf"/>
</dbReference>
<dbReference type="SUPFAM" id="SSF52833">
    <property type="entry name" value="Thioredoxin-like"/>
    <property type="match status" value="1"/>
</dbReference>
<comment type="similarity">
    <text evidence="2 7">Belongs to the thioredoxin family. DsbC subfamily.</text>
</comment>
<dbReference type="Gene3D" id="3.40.30.10">
    <property type="entry name" value="Glutaredoxin"/>
    <property type="match status" value="1"/>
</dbReference>
<dbReference type="Gene3D" id="3.10.450.70">
    <property type="entry name" value="Disulphide bond isomerase, DsbC/G, N-terminal"/>
    <property type="match status" value="1"/>
</dbReference>
<reference evidence="12" key="1">
    <citation type="journal article" date="2019" name="Int. J. Syst. Evol. Microbiol.">
        <title>The Global Catalogue of Microorganisms (GCM) 10K type strain sequencing project: providing services to taxonomists for standard genome sequencing and annotation.</title>
        <authorList>
            <consortium name="The Broad Institute Genomics Platform"/>
            <consortium name="The Broad Institute Genome Sequencing Center for Infectious Disease"/>
            <person name="Wu L."/>
            <person name="Ma J."/>
        </authorList>
    </citation>
    <scope>NUCLEOTIDE SEQUENCE [LARGE SCALE GENOMIC DNA]</scope>
    <source>
        <strain evidence="12">SHR3</strain>
    </source>
</reference>
<evidence type="ECO:0000256" key="8">
    <source>
        <dbReference type="SAM" id="MobiDB-lite"/>
    </source>
</evidence>
<dbReference type="RefSeq" id="WP_096447975.1">
    <property type="nucleotide sequence ID" value="NZ_JBHSOG010000094.1"/>
</dbReference>
<comment type="function">
    <text evidence="7">Required for disulfide bond formation in some periplasmic proteins. Acts by transferring its disulfide bond to other proteins and is reduced in the process.</text>
</comment>
<dbReference type="EMBL" id="JBHSOG010000094">
    <property type="protein sequence ID" value="MFC5771426.1"/>
    <property type="molecule type" value="Genomic_DNA"/>
</dbReference>
<protein>
    <recommendedName>
        <fullName evidence="7">Thiol:disulfide interchange protein</fullName>
    </recommendedName>
</protein>